<dbReference type="SUPFAM" id="SSF56112">
    <property type="entry name" value="Protein kinase-like (PK-like)"/>
    <property type="match status" value="1"/>
</dbReference>
<keyword evidence="6" id="KW-0808">Transferase</keyword>
<dbReference type="GO" id="GO:0005524">
    <property type="term" value="F:ATP binding"/>
    <property type="evidence" value="ECO:0007669"/>
    <property type="project" value="UniProtKB-KW"/>
</dbReference>
<reference evidence="6 7" key="1">
    <citation type="submission" date="2019-09" db="EMBL/GenBank/DDBJ databases">
        <title>Bird 10,000 Genomes (B10K) Project - Family phase.</title>
        <authorList>
            <person name="Zhang G."/>
        </authorList>
    </citation>
    <scope>NUCLEOTIDE SEQUENCE [LARGE SCALE GENOMIC DNA]</scope>
    <source>
        <strain evidence="6">OUT-0013</strain>
        <tissue evidence="6">Blood</tissue>
    </source>
</reference>
<evidence type="ECO:0000313" key="6">
    <source>
        <dbReference type="EMBL" id="NWY45292.1"/>
    </source>
</evidence>
<keyword evidence="4" id="KW-0067">ATP-binding</keyword>
<evidence type="ECO:0000256" key="4">
    <source>
        <dbReference type="ARBA" id="ARBA00022840"/>
    </source>
</evidence>
<evidence type="ECO:0000256" key="1">
    <source>
        <dbReference type="ARBA" id="ARBA00008874"/>
    </source>
</evidence>
<keyword evidence="3" id="KW-0547">Nucleotide-binding</keyword>
<evidence type="ECO:0000256" key="3">
    <source>
        <dbReference type="ARBA" id="ARBA00022741"/>
    </source>
</evidence>
<dbReference type="PROSITE" id="PS50011">
    <property type="entry name" value="PROTEIN_KINASE_DOM"/>
    <property type="match status" value="1"/>
</dbReference>
<dbReference type="InterPro" id="IPR011009">
    <property type="entry name" value="Kinase-like_dom_sf"/>
</dbReference>
<dbReference type="EMBL" id="VZSL01000088">
    <property type="protein sequence ID" value="NWY45292.1"/>
    <property type="molecule type" value="Genomic_DNA"/>
</dbReference>
<dbReference type="Proteomes" id="UP000573818">
    <property type="component" value="Unassembled WGS sequence"/>
</dbReference>
<feature type="non-terminal residue" evidence="6">
    <location>
        <position position="146"/>
    </location>
</feature>
<dbReference type="Gene3D" id="1.10.510.10">
    <property type="entry name" value="Transferase(Phosphotransferase) domain 1"/>
    <property type="match status" value="1"/>
</dbReference>
<comment type="caution">
    <text evidence="6">The sequence shown here is derived from an EMBL/GenBank/DDBJ whole genome shotgun (WGS) entry which is preliminary data.</text>
</comment>
<dbReference type="Pfam" id="PF00069">
    <property type="entry name" value="Pkinase"/>
    <property type="match status" value="1"/>
</dbReference>
<protein>
    <recommendedName>
        <fullName evidence="2">non-specific serine/threonine protein kinase</fullName>
        <ecNumber evidence="2">2.7.11.1</ecNumber>
    </recommendedName>
</protein>
<comment type="similarity">
    <text evidence="1">Belongs to the protein kinase superfamily. STE Ser/Thr protein kinase family. STE20 subfamily.</text>
</comment>
<evidence type="ECO:0000256" key="2">
    <source>
        <dbReference type="ARBA" id="ARBA00012513"/>
    </source>
</evidence>
<evidence type="ECO:0000259" key="5">
    <source>
        <dbReference type="PROSITE" id="PS50011"/>
    </source>
</evidence>
<dbReference type="EC" id="2.7.11.1" evidence="2"/>
<organism evidence="6 7">
    <name type="scientific">Sylvia atricapilla</name>
    <name type="common">blackcap</name>
    <dbReference type="NCBI Taxonomy" id="48155"/>
    <lineage>
        <taxon>Eukaryota</taxon>
        <taxon>Metazoa</taxon>
        <taxon>Chordata</taxon>
        <taxon>Craniata</taxon>
        <taxon>Vertebrata</taxon>
        <taxon>Euteleostomi</taxon>
        <taxon>Archelosauria</taxon>
        <taxon>Archosauria</taxon>
        <taxon>Dinosauria</taxon>
        <taxon>Saurischia</taxon>
        <taxon>Theropoda</taxon>
        <taxon>Coelurosauria</taxon>
        <taxon>Aves</taxon>
        <taxon>Neognathae</taxon>
        <taxon>Neoaves</taxon>
        <taxon>Telluraves</taxon>
        <taxon>Australaves</taxon>
        <taxon>Passeriformes</taxon>
        <taxon>Sylvioidea</taxon>
        <taxon>Sylviidae</taxon>
        <taxon>Sylviinae</taxon>
        <taxon>Sylvia</taxon>
    </lineage>
</organism>
<proteinExistence type="inferred from homology"/>
<dbReference type="GO" id="GO:0004674">
    <property type="term" value="F:protein serine/threonine kinase activity"/>
    <property type="evidence" value="ECO:0007669"/>
    <property type="project" value="UniProtKB-EC"/>
</dbReference>
<keyword evidence="7" id="KW-1185">Reference proteome</keyword>
<keyword evidence="6" id="KW-0418">Kinase</keyword>
<dbReference type="InterPro" id="IPR000719">
    <property type="entry name" value="Prot_kinase_dom"/>
</dbReference>
<dbReference type="AlphaFoldDB" id="A0A7K7EJG5"/>
<gene>
    <name evidence="6" type="primary">Pak3_2</name>
    <name evidence="6" type="ORF">SYLATR_R09188</name>
</gene>
<sequence length="146" mass="16283">QCLQGLDFLHSNHVMHRDVKSLNILHKTDGSVKLADFGFSAQLTSEQSRRSSVIGIAWWMVPEIAKAEPYGPKVDIWSFGIVGVEMVEQGVPYGNKSPLSAQFLIATKGTPELQQPKLLSPSLRDFLSCCLQTDEARRWSAKELLQ</sequence>
<dbReference type="SMART" id="SM00220">
    <property type="entry name" value="S_TKc"/>
    <property type="match status" value="1"/>
</dbReference>
<feature type="domain" description="Protein kinase" evidence="5">
    <location>
        <begin position="1"/>
        <end position="146"/>
    </location>
</feature>
<dbReference type="PANTHER" id="PTHR45832:SF22">
    <property type="entry name" value="SERINE_THREONINE-PROTEIN KINASE SAMKA-RELATED"/>
    <property type="match status" value="1"/>
</dbReference>
<evidence type="ECO:0000313" key="7">
    <source>
        <dbReference type="Proteomes" id="UP000573818"/>
    </source>
</evidence>
<dbReference type="InterPro" id="IPR051931">
    <property type="entry name" value="PAK3-like"/>
</dbReference>
<feature type="non-terminal residue" evidence="6">
    <location>
        <position position="1"/>
    </location>
</feature>
<name>A0A7K7EJG5_9SYLV</name>
<accession>A0A7K7EJG5</accession>
<dbReference type="PANTHER" id="PTHR45832">
    <property type="entry name" value="SERINE/THREONINE-PROTEIN KINASE SAMKA-RELATED-RELATED"/>
    <property type="match status" value="1"/>
</dbReference>